<proteinExistence type="predicted"/>
<name>A0AB34J1G6_PRYPA</name>
<keyword evidence="2" id="KW-1185">Reference proteome</keyword>
<evidence type="ECO:0000313" key="2">
    <source>
        <dbReference type="Proteomes" id="UP001515480"/>
    </source>
</evidence>
<sequence length="84" mass="8630">MSFPASTSLATALACAEISACAAAARATPSFASESSCGSAAAWARRGGVGGWRVHPLERKALVLSLGEASLRGAQLVVAIKWRW</sequence>
<protein>
    <recommendedName>
        <fullName evidence="3">Secreted protein</fullName>
    </recommendedName>
</protein>
<dbReference type="AlphaFoldDB" id="A0AB34J1G6"/>
<dbReference type="Proteomes" id="UP001515480">
    <property type="component" value="Unassembled WGS sequence"/>
</dbReference>
<gene>
    <name evidence="1" type="ORF">AB1Y20_006056</name>
</gene>
<organism evidence="1 2">
    <name type="scientific">Prymnesium parvum</name>
    <name type="common">Toxic golden alga</name>
    <dbReference type="NCBI Taxonomy" id="97485"/>
    <lineage>
        <taxon>Eukaryota</taxon>
        <taxon>Haptista</taxon>
        <taxon>Haptophyta</taxon>
        <taxon>Prymnesiophyceae</taxon>
        <taxon>Prymnesiales</taxon>
        <taxon>Prymnesiaceae</taxon>
        <taxon>Prymnesium</taxon>
    </lineage>
</organism>
<accession>A0AB34J1G6</accession>
<evidence type="ECO:0000313" key="1">
    <source>
        <dbReference type="EMBL" id="KAL1511247.1"/>
    </source>
</evidence>
<reference evidence="1 2" key="1">
    <citation type="journal article" date="2024" name="Science">
        <title>Giant polyketide synthase enzymes in the biosynthesis of giant marine polyether toxins.</title>
        <authorList>
            <person name="Fallon T.R."/>
            <person name="Shende V.V."/>
            <person name="Wierzbicki I.H."/>
            <person name="Pendleton A.L."/>
            <person name="Watervoot N.F."/>
            <person name="Auber R.P."/>
            <person name="Gonzalez D.J."/>
            <person name="Wisecaver J.H."/>
            <person name="Moore B.S."/>
        </authorList>
    </citation>
    <scope>NUCLEOTIDE SEQUENCE [LARGE SCALE GENOMIC DNA]</scope>
    <source>
        <strain evidence="1 2">12B1</strain>
    </source>
</reference>
<evidence type="ECO:0008006" key="3">
    <source>
        <dbReference type="Google" id="ProtNLM"/>
    </source>
</evidence>
<comment type="caution">
    <text evidence="1">The sequence shown here is derived from an EMBL/GenBank/DDBJ whole genome shotgun (WGS) entry which is preliminary data.</text>
</comment>
<dbReference type="EMBL" id="JBGBPQ010000014">
    <property type="protein sequence ID" value="KAL1511247.1"/>
    <property type="molecule type" value="Genomic_DNA"/>
</dbReference>